<dbReference type="Gene3D" id="1.20.1070.10">
    <property type="entry name" value="Rhodopsin 7-helix transmembrane proteins"/>
    <property type="match status" value="1"/>
</dbReference>
<dbReference type="SUPFAM" id="SSF81321">
    <property type="entry name" value="Family A G protein-coupled receptor-like"/>
    <property type="match status" value="1"/>
</dbReference>
<dbReference type="InterPro" id="IPR017452">
    <property type="entry name" value="GPCR_Rhodpsn_7TM"/>
</dbReference>
<dbReference type="Pfam" id="PF00001">
    <property type="entry name" value="7tm_1"/>
    <property type="match status" value="1"/>
</dbReference>
<dbReference type="GO" id="GO:0004930">
    <property type="term" value="F:G protein-coupled receptor activity"/>
    <property type="evidence" value="ECO:0007669"/>
    <property type="project" value="InterPro"/>
</dbReference>
<dbReference type="PANTHER" id="PTHR26451:SF886">
    <property type="entry name" value="GROWTH HORMONE SECRETAGOGUE RECEPTOR TYPE 1-LIKE-RELATED"/>
    <property type="match status" value="1"/>
</dbReference>
<feature type="transmembrane region" description="Helical" evidence="5">
    <location>
        <begin position="125"/>
        <end position="151"/>
    </location>
</feature>
<feature type="transmembrane region" description="Helical" evidence="5">
    <location>
        <begin position="15"/>
        <end position="35"/>
    </location>
</feature>
<protein>
    <recommendedName>
        <fullName evidence="6">G-protein coupled receptors family 1 profile domain-containing protein</fullName>
    </recommendedName>
</protein>
<dbReference type="Proteomes" id="UP000694580">
    <property type="component" value="Chromosome 13"/>
</dbReference>
<dbReference type="AlphaFoldDB" id="A0AAY4B2E7"/>
<dbReference type="GO" id="GO:0005549">
    <property type="term" value="F:odorant binding"/>
    <property type="evidence" value="ECO:0007669"/>
    <property type="project" value="TreeGrafter"/>
</dbReference>
<keyword evidence="4 5" id="KW-0472">Membrane</keyword>
<dbReference type="PROSITE" id="PS50262">
    <property type="entry name" value="G_PROTEIN_RECEP_F1_2"/>
    <property type="match status" value="1"/>
</dbReference>
<evidence type="ECO:0000256" key="4">
    <source>
        <dbReference type="ARBA" id="ARBA00023136"/>
    </source>
</evidence>
<dbReference type="Ensembl" id="ENSDCDT00010016038.1">
    <property type="protein sequence ID" value="ENSDCDP00010015189.1"/>
    <property type="gene ID" value="ENSDCDG00010006973.1"/>
</dbReference>
<dbReference type="InterPro" id="IPR052921">
    <property type="entry name" value="GPCR1_Superfamily_Member"/>
</dbReference>
<evidence type="ECO:0000256" key="3">
    <source>
        <dbReference type="ARBA" id="ARBA00022989"/>
    </source>
</evidence>
<evidence type="ECO:0000313" key="7">
    <source>
        <dbReference type="Ensembl" id="ENSDCDP00010015189.1"/>
    </source>
</evidence>
<dbReference type="GO" id="GO:0004984">
    <property type="term" value="F:olfactory receptor activity"/>
    <property type="evidence" value="ECO:0007669"/>
    <property type="project" value="TreeGrafter"/>
</dbReference>
<feature type="domain" description="G-protein coupled receptors family 1 profile" evidence="6">
    <location>
        <begin position="26"/>
        <end position="275"/>
    </location>
</feature>
<evidence type="ECO:0000256" key="2">
    <source>
        <dbReference type="ARBA" id="ARBA00022692"/>
    </source>
</evidence>
<dbReference type="GO" id="GO:0016020">
    <property type="term" value="C:membrane"/>
    <property type="evidence" value="ECO:0007669"/>
    <property type="project" value="UniProtKB-SubCell"/>
</dbReference>
<keyword evidence="8" id="KW-1185">Reference proteome</keyword>
<dbReference type="PRINTS" id="PR00237">
    <property type="entry name" value="GPCRRHODOPSN"/>
</dbReference>
<keyword evidence="2 5" id="KW-0812">Transmembrane</keyword>
<dbReference type="InterPro" id="IPR000276">
    <property type="entry name" value="GPCR_Rhodpsn"/>
</dbReference>
<reference evidence="7 8" key="1">
    <citation type="submission" date="2020-06" db="EMBL/GenBank/DDBJ databases">
        <authorList>
            <consortium name="Wellcome Sanger Institute Data Sharing"/>
        </authorList>
    </citation>
    <scope>NUCLEOTIDE SEQUENCE [LARGE SCALE GENOMIC DNA]</scope>
</reference>
<feature type="transmembrane region" description="Helical" evidence="5">
    <location>
        <begin position="76"/>
        <end position="104"/>
    </location>
</feature>
<reference evidence="7" key="2">
    <citation type="submission" date="2025-08" db="UniProtKB">
        <authorList>
            <consortium name="Ensembl"/>
        </authorList>
    </citation>
    <scope>IDENTIFICATION</scope>
</reference>
<organism evidence="7 8">
    <name type="scientific">Denticeps clupeoides</name>
    <name type="common">denticle herring</name>
    <dbReference type="NCBI Taxonomy" id="299321"/>
    <lineage>
        <taxon>Eukaryota</taxon>
        <taxon>Metazoa</taxon>
        <taxon>Chordata</taxon>
        <taxon>Craniata</taxon>
        <taxon>Vertebrata</taxon>
        <taxon>Euteleostomi</taxon>
        <taxon>Actinopterygii</taxon>
        <taxon>Neopterygii</taxon>
        <taxon>Teleostei</taxon>
        <taxon>Clupei</taxon>
        <taxon>Clupeiformes</taxon>
        <taxon>Denticipitoidei</taxon>
        <taxon>Denticipitidae</taxon>
        <taxon>Denticeps</taxon>
    </lineage>
</organism>
<sequence length="318" mass="36385">PVDLVVSIIVKRFEILQIVVVILLYINCLMMFTFLKKEAFRSDTRYVLFAQTLFIDSSLILLSDLALTGVYFQLEIHFAICCIFALIMKMFIILTPLTLVAMCLERYVAICMPLRHADISTPRTRTICILLVWIISAVLPLFMVISSAFVLTPRFLFTYVVCSAEVMFLQSWQSTVQNILLQLYFVTMFGVILFTYIMIMKAAKKASADKKKSTHKGLRTVILHGLQLLLTMVQFICPYYEAAALEVSLVLFVNIRYADFIVFVLAPRCLSPLVYGIRDEKFFTVLRNYALFGLYVSVSRCVGVTKQRSQAKTKPLEM</sequence>
<name>A0AAY4B2E7_9TELE</name>
<comment type="subcellular location">
    <subcellularLocation>
        <location evidence="1">Membrane</location>
    </subcellularLocation>
</comment>
<feature type="transmembrane region" description="Helical" evidence="5">
    <location>
        <begin position="179"/>
        <end position="199"/>
    </location>
</feature>
<evidence type="ECO:0000256" key="5">
    <source>
        <dbReference type="SAM" id="Phobius"/>
    </source>
</evidence>
<keyword evidence="3 5" id="KW-1133">Transmembrane helix</keyword>
<accession>A0AAY4B2E7</accession>
<feature type="transmembrane region" description="Helical" evidence="5">
    <location>
        <begin position="220"/>
        <end position="240"/>
    </location>
</feature>
<proteinExistence type="predicted"/>
<dbReference type="GeneTree" id="ENSGT00940000163324"/>
<evidence type="ECO:0000256" key="1">
    <source>
        <dbReference type="ARBA" id="ARBA00004370"/>
    </source>
</evidence>
<reference evidence="7" key="3">
    <citation type="submission" date="2025-09" db="UniProtKB">
        <authorList>
            <consortium name="Ensembl"/>
        </authorList>
    </citation>
    <scope>IDENTIFICATION</scope>
</reference>
<dbReference type="CDD" id="cd00637">
    <property type="entry name" value="7tm_classA_rhodopsin-like"/>
    <property type="match status" value="1"/>
</dbReference>
<dbReference type="PANTHER" id="PTHR26451">
    <property type="entry name" value="G_PROTEIN_RECEP_F1_2 DOMAIN-CONTAINING PROTEIN"/>
    <property type="match status" value="1"/>
</dbReference>
<evidence type="ECO:0000313" key="8">
    <source>
        <dbReference type="Proteomes" id="UP000694580"/>
    </source>
</evidence>
<evidence type="ECO:0000259" key="6">
    <source>
        <dbReference type="PROSITE" id="PS50262"/>
    </source>
</evidence>
<dbReference type="FunFam" id="1.20.1070.10:FF:000096">
    <property type="entry name" value="Odorant receptor 131-2"/>
    <property type="match status" value="1"/>
</dbReference>
<feature type="transmembrane region" description="Helical" evidence="5">
    <location>
        <begin position="47"/>
        <end position="70"/>
    </location>
</feature>